<name>A0A0H5QXG2_9EUKA</name>
<sequence>MDYESATFPSRRNIDDLQVSMQHSKQHIAKFGRRKRACGSLYVIIIHQAIWPSFHKPGKGYWDVKASTLSCKSNTLSIKLKSGDVTTFMKSWSLVVETDFLASRVICTPS</sequence>
<dbReference type="AlphaFoldDB" id="A0A0H5QXG2"/>
<reference evidence="1" key="1">
    <citation type="submission" date="2015-04" db="EMBL/GenBank/DDBJ databases">
        <title>The genome sequence of the plant pathogenic Rhizarian Plasmodiophora brassicae reveals insights in its biotrophic life cycle and the origin of chitin synthesis.</title>
        <authorList>
            <person name="Schwelm A."/>
            <person name="Fogelqvist J."/>
            <person name="Knaust A."/>
            <person name="Julke S."/>
            <person name="Lilja T."/>
            <person name="Dhandapani V."/>
            <person name="Bonilla-Rosso G."/>
            <person name="Karlsson M."/>
            <person name="Shevchenko A."/>
            <person name="Choi S.R."/>
            <person name="Kim H.G."/>
            <person name="Park J.Y."/>
            <person name="Lim Y.P."/>
            <person name="Ludwig-Muller J."/>
            <person name="Dixelius C."/>
        </authorList>
    </citation>
    <scope>NUCLEOTIDE SEQUENCE</scope>
    <source>
        <tissue evidence="1">Potato root galls</tissue>
    </source>
</reference>
<protein>
    <submittedName>
        <fullName evidence="1">Uncharacterized protein</fullName>
    </submittedName>
</protein>
<proteinExistence type="predicted"/>
<organism evidence="1">
    <name type="scientific">Spongospora subterranea</name>
    <dbReference type="NCBI Taxonomy" id="70186"/>
    <lineage>
        <taxon>Eukaryota</taxon>
        <taxon>Sar</taxon>
        <taxon>Rhizaria</taxon>
        <taxon>Endomyxa</taxon>
        <taxon>Phytomyxea</taxon>
        <taxon>Plasmodiophorida</taxon>
        <taxon>Plasmodiophoridae</taxon>
        <taxon>Spongospora</taxon>
    </lineage>
</organism>
<dbReference type="EMBL" id="HACM01005859">
    <property type="protein sequence ID" value="CRZ06301.1"/>
    <property type="molecule type" value="Transcribed_RNA"/>
</dbReference>
<evidence type="ECO:0000313" key="1">
    <source>
        <dbReference type="EMBL" id="CRZ06301.1"/>
    </source>
</evidence>
<accession>A0A0H5QXG2</accession>